<feature type="transmembrane region" description="Helical" evidence="6">
    <location>
        <begin position="176"/>
        <end position="198"/>
    </location>
</feature>
<dbReference type="GO" id="GO:0016020">
    <property type="term" value="C:membrane"/>
    <property type="evidence" value="ECO:0007669"/>
    <property type="project" value="UniProtKB-SubCell"/>
</dbReference>
<dbReference type="FunCoup" id="A0A1X2HG67">
    <property type="interactions" value="81"/>
</dbReference>
<dbReference type="EMBL" id="MCGN01000004">
    <property type="protein sequence ID" value="ORY97963.1"/>
    <property type="molecule type" value="Genomic_DNA"/>
</dbReference>
<dbReference type="GO" id="GO:0022857">
    <property type="term" value="F:transmembrane transporter activity"/>
    <property type="evidence" value="ECO:0007669"/>
    <property type="project" value="InterPro"/>
</dbReference>
<feature type="transmembrane region" description="Helical" evidence="6">
    <location>
        <begin position="280"/>
        <end position="304"/>
    </location>
</feature>
<accession>A0A1X2HG67</accession>
<dbReference type="AlphaFoldDB" id="A0A1X2HG67"/>
<dbReference type="Gene3D" id="1.20.1250.20">
    <property type="entry name" value="MFS general substrate transporter like domains"/>
    <property type="match status" value="1"/>
</dbReference>
<feature type="transmembrane region" description="Helical" evidence="6">
    <location>
        <begin position="143"/>
        <end position="164"/>
    </location>
</feature>
<evidence type="ECO:0000256" key="3">
    <source>
        <dbReference type="ARBA" id="ARBA00022692"/>
    </source>
</evidence>
<dbReference type="InterPro" id="IPR011701">
    <property type="entry name" value="MFS"/>
</dbReference>
<dbReference type="PROSITE" id="PS50850">
    <property type="entry name" value="MFS"/>
    <property type="match status" value="1"/>
</dbReference>
<comment type="subcellular location">
    <subcellularLocation>
        <location evidence="1">Membrane</location>
        <topology evidence="1">Multi-pass membrane protein</topology>
    </subcellularLocation>
</comment>
<feature type="transmembrane region" description="Helical" evidence="6">
    <location>
        <begin position="47"/>
        <end position="64"/>
    </location>
</feature>
<dbReference type="Proteomes" id="UP000242180">
    <property type="component" value="Unassembled WGS sequence"/>
</dbReference>
<dbReference type="PANTHER" id="PTHR43791">
    <property type="entry name" value="PERMEASE-RELATED"/>
    <property type="match status" value="1"/>
</dbReference>
<protein>
    <submittedName>
        <fullName evidence="8">Major facilitator superfamily domain-containing protein</fullName>
    </submittedName>
</protein>
<proteinExistence type="predicted"/>
<feature type="transmembrane region" description="Helical" evidence="6">
    <location>
        <begin position="434"/>
        <end position="453"/>
    </location>
</feature>
<dbReference type="STRING" id="13706.A0A1X2HG67"/>
<keyword evidence="5 6" id="KW-0472">Membrane</keyword>
<dbReference type="SUPFAM" id="SSF103473">
    <property type="entry name" value="MFS general substrate transporter"/>
    <property type="match status" value="1"/>
</dbReference>
<feature type="transmembrane region" description="Helical" evidence="6">
    <location>
        <begin position="316"/>
        <end position="336"/>
    </location>
</feature>
<dbReference type="Pfam" id="PF07690">
    <property type="entry name" value="MFS_1"/>
    <property type="match status" value="1"/>
</dbReference>
<reference evidence="8 9" key="1">
    <citation type="submission" date="2016-07" db="EMBL/GenBank/DDBJ databases">
        <title>Pervasive Adenine N6-methylation of Active Genes in Fungi.</title>
        <authorList>
            <consortium name="DOE Joint Genome Institute"/>
            <person name="Mondo S.J."/>
            <person name="Dannebaum R.O."/>
            <person name="Kuo R.C."/>
            <person name="Labutti K."/>
            <person name="Haridas S."/>
            <person name="Kuo A."/>
            <person name="Salamov A."/>
            <person name="Ahrendt S.R."/>
            <person name="Lipzen A."/>
            <person name="Sullivan W."/>
            <person name="Andreopoulos W.B."/>
            <person name="Clum A."/>
            <person name="Lindquist E."/>
            <person name="Daum C."/>
            <person name="Ramamoorthy G.K."/>
            <person name="Gryganskyi A."/>
            <person name="Culley D."/>
            <person name="Magnuson J.K."/>
            <person name="James T.Y."/>
            <person name="O'Malley M.A."/>
            <person name="Stajich J.E."/>
            <person name="Spatafora J.W."/>
            <person name="Visel A."/>
            <person name="Grigoriev I.V."/>
        </authorList>
    </citation>
    <scope>NUCLEOTIDE SEQUENCE [LARGE SCALE GENOMIC DNA]</scope>
    <source>
        <strain evidence="8 9">NRRL 2496</strain>
    </source>
</reference>
<sequence length="495" mass="54987">MSLPIDEKKQVDLELSQEKLSIYSGVPSDIKVARIASPEEKRLVRKINIAFVPLLCAILFVQFLDKSTINNAGIMGLYEDTHITHNQFSWLGSVFYVGYLGVQLPNQYLLQRIPISKYLGVVLIIWGACLACTALGQNFEQLAALRFLLGFFEGTTYPSIFLLVSTLYRRHEQVTFFGIMFIMNAISSVAGGAIALGIEQMDGLHGLSAWKWSMIIWGVITAGLGTIYFVFLPDRAKSRWFRLTPAEEQIVEARTIDNAVVQNEEIKMSHVKEALREPRLYCYFLISLLLNLANGGTTLFSSQIISQMGFNTNMSLVMAVPSGACTVIIIAVTTYLSKKHDEIGYYAFIAAFISFLGALLLAVIPSGGGKLSGLFLSATSPLYVLLQTSISSNVSGYTKKIFYTSANLVAYCIGNFVGPLMLTSQEAPRYIGGLTGYMVADLVAGLLFLYVRWTYVNENKRRNLLKAEGKVPPAPENREELDLTDKEDLHFVYRP</sequence>
<name>A0A1X2HG67_SYNRA</name>
<keyword evidence="3 6" id="KW-0812">Transmembrane</keyword>
<dbReference type="InterPro" id="IPR036259">
    <property type="entry name" value="MFS_trans_sf"/>
</dbReference>
<evidence type="ECO:0000256" key="6">
    <source>
        <dbReference type="SAM" id="Phobius"/>
    </source>
</evidence>
<keyword evidence="9" id="KW-1185">Reference proteome</keyword>
<feature type="transmembrane region" description="Helical" evidence="6">
    <location>
        <begin position="402"/>
        <end position="422"/>
    </location>
</feature>
<dbReference type="InterPro" id="IPR020846">
    <property type="entry name" value="MFS_dom"/>
</dbReference>
<gene>
    <name evidence="8" type="ORF">BCR43DRAFT_437366</name>
</gene>
<organism evidence="8 9">
    <name type="scientific">Syncephalastrum racemosum</name>
    <name type="common">Filamentous fungus</name>
    <dbReference type="NCBI Taxonomy" id="13706"/>
    <lineage>
        <taxon>Eukaryota</taxon>
        <taxon>Fungi</taxon>
        <taxon>Fungi incertae sedis</taxon>
        <taxon>Mucoromycota</taxon>
        <taxon>Mucoromycotina</taxon>
        <taxon>Mucoromycetes</taxon>
        <taxon>Mucorales</taxon>
        <taxon>Syncephalastraceae</taxon>
        <taxon>Syncephalastrum</taxon>
    </lineage>
</organism>
<dbReference type="OrthoDB" id="6730379at2759"/>
<keyword evidence="4 6" id="KW-1133">Transmembrane helix</keyword>
<feature type="transmembrane region" description="Helical" evidence="6">
    <location>
        <begin position="343"/>
        <end position="365"/>
    </location>
</feature>
<evidence type="ECO:0000256" key="1">
    <source>
        <dbReference type="ARBA" id="ARBA00004141"/>
    </source>
</evidence>
<evidence type="ECO:0000259" key="7">
    <source>
        <dbReference type="PROSITE" id="PS50850"/>
    </source>
</evidence>
<evidence type="ECO:0000313" key="8">
    <source>
        <dbReference type="EMBL" id="ORY97963.1"/>
    </source>
</evidence>
<feature type="transmembrane region" description="Helical" evidence="6">
    <location>
        <begin position="118"/>
        <end position="137"/>
    </location>
</feature>
<evidence type="ECO:0000313" key="9">
    <source>
        <dbReference type="Proteomes" id="UP000242180"/>
    </source>
</evidence>
<feature type="domain" description="Major facilitator superfamily (MFS) profile" evidence="7">
    <location>
        <begin position="51"/>
        <end position="462"/>
    </location>
</feature>
<feature type="transmembrane region" description="Helical" evidence="6">
    <location>
        <begin position="371"/>
        <end position="390"/>
    </location>
</feature>
<dbReference type="InParanoid" id="A0A1X2HG67"/>
<feature type="transmembrane region" description="Helical" evidence="6">
    <location>
        <begin position="210"/>
        <end position="232"/>
    </location>
</feature>
<dbReference type="PANTHER" id="PTHR43791:SF1">
    <property type="entry name" value="ALLANTOATE PERMEASE"/>
    <property type="match status" value="1"/>
</dbReference>
<comment type="caution">
    <text evidence="8">The sequence shown here is derived from an EMBL/GenBank/DDBJ whole genome shotgun (WGS) entry which is preliminary data.</text>
</comment>
<keyword evidence="2" id="KW-0813">Transport</keyword>
<evidence type="ECO:0000256" key="5">
    <source>
        <dbReference type="ARBA" id="ARBA00023136"/>
    </source>
</evidence>
<evidence type="ECO:0000256" key="2">
    <source>
        <dbReference type="ARBA" id="ARBA00022448"/>
    </source>
</evidence>
<feature type="transmembrane region" description="Helical" evidence="6">
    <location>
        <begin position="88"/>
        <end position="106"/>
    </location>
</feature>
<evidence type="ECO:0000256" key="4">
    <source>
        <dbReference type="ARBA" id="ARBA00022989"/>
    </source>
</evidence>